<dbReference type="InterPro" id="IPR011042">
    <property type="entry name" value="6-blade_b-propeller_TolB-like"/>
</dbReference>
<name>A0A1G1WGH0_9BACT</name>
<dbReference type="STRING" id="1802596.A2Z11_02390"/>
<sequence>MSEEQPQPIINPTLEKPKRNWKKISLILLIALFVISLIGVGLYILIPKLTQEPPSQTQKQATPSAKPQKEKTHPLKNKIIYSMDVIRENGFDKDIYAMNPDGSGEIKIFDLEPSDNTKIASKITLSPKNTYLAWIIDTSIYYIKLNKTTQNLAGKIGPIDNISRPQLWSYSFSPDERKIAVLIGEDENTQKGTYTSLRVKVLEFPSGQLINDFYTARGSGGPDETIPGHKNSSPAWVDNSTIIVYTREKPNNYFASYDIHNGIASKKKIIKAWGWFDINQSKKKIVYTQSNNGGLEVLLANIDGSNKKMVSNLSSPVVPTIKFSPNGKFLIFCQYDGKSVNLHLVDLIKNYESKNACKEGEWNFFVWSPDSDELLVELLGYDVDNKYPPELLTKLSRVGLDGKVVKDLTTFAIYNSEIGSIQYELVGWIY</sequence>
<dbReference type="AlphaFoldDB" id="A0A1G1WGH0"/>
<evidence type="ECO:0008006" key="4">
    <source>
        <dbReference type="Google" id="ProtNLM"/>
    </source>
</evidence>
<keyword evidence="1" id="KW-0812">Transmembrane</keyword>
<comment type="caution">
    <text evidence="2">The sequence shown here is derived from an EMBL/GenBank/DDBJ whole genome shotgun (WGS) entry which is preliminary data.</text>
</comment>
<accession>A0A1G1WGH0</accession>
<keyword evidence="1" id="KW-1133">Transmembrane helix</keyword>
<evidence type="ECO:0000256" key="1">
    <source>
        <dbReference type="SAM" id="Phobius"/>
    </source>
</evidence>
<reference evidence="2 3" key="1">
    <citation type="journal article" date="2016" name="Nat. Commun.">
        <title>Thousands of microbial genomes shed light on interconnected biogeochemical processes in an aquifer system.</title>
        <authorList>
            <person name="Anantharaman K."/>
            <person name="Brown C.T."/>
            <person name="Hug L.A."/>
            <person name="Sharon I."/>
            <person name="Castelle C.J."/>
            <person name="Probst A.J."/>
            <person name="Thomas B.C."/>
            <person name="Singh A."/>
            <person name="Wilkins M.J."/>
            <person name="Karaoz U."/>
            <person name="Brodie E.L."/>
            <person name="Williams K.H."/>
            <person name="Hubbard S.S."/>
            <person name="Banfield J.F."/>
        </authorList>
    </citation>
    <scope>NUCLEOTIDE SEQUENCE [LARGE SCALE GENOMIC DNA]</scope>
</reference>
<gene>
    <name evidence="2" type="ORF">A2Z11_02390</name>
</gene>
<organism evidence="2 3">
    <name type="scientific">Candidatus Woykebacteria bacterium RBG_16_43_9</name>
    <dbReference type="NCBI Taxonomy" id="1802596"/>
    <lineage>
        <taxon>Bacteria</taxon>
        <taxon>Candidatus Woykeibacteriota</taxon>
    </lineage>
</organism>
<evidence type="ECO:0000313" key="2">
    <source>
        <dbReference type="EMBL" id="OGY26795.1"/>
    </source>
</evidence>
<proteinExistence type="predicted"/>
<dbReference type="SUPFAM" id="SSF82171">
    <property type="entry name" value="DPP6 N-terminal domain-like"/>
    <property type="match status" value="1"/>
</dbReference>
<evidence type="ECO:0000313" key="3">
    <source>
        <dbReference type="Proteomes" id="UP000176389"/>
    </source>
</evidence>
<feature type="transmembrane region" description="Helical" evidence="1">
    <location>
        <begin position="26"/>
        <end position="46"/>
    </location>
</feature>
<dbReference type="Gene3D" id="2.120.10.30">
    <property type="entry name" value="TolB, C-terminal domain"/>
    <property type="match status" value="1"/>
</dbReference>
<dbReference type="EMBL" id="MHCS01000010">
    <property type="protein sequence ID" value="OGY26795.1"/>
    <property type="molecule type" value="Genomic_DNA"/>
</dbReference>
<protein>
    <recommendedName>
        <fullName evidence="4">Dipeptidylpeptidase IV N-terminal domain-containing protein</fullName>
    </recommendedName>
</protein>
<dbReference type="Proteomes" id="UP000176389">
    <property type="component" value="Unassembled WGS sequence"/>
</dbReference>
<keyword evidence="1" id="KW-0472">Membrane</keyword>